<feature type="domain" description="AB hydrolase-1" evidence="5">
    <location>
        <begin position="130"/>
        <end position="330"/>
    </location>
</feature>
<dbReference type="InterPro" id="IPR000073">
    <property type="entry name" value="AB_hydrolase_1"/>
</dbReference>
<evidence type="ECO:0000256" key="2">
    <source>
        <dbReference type="ARBA" id="ARBA00022679"/>
    </source>
</evidence>
<sequence>MASLTIPLPITHPKPQNPKPLITRIKKPPFIRSSLTKNIEPLHDDGYMTSKGIKEYRDAVTESLRFNEGPPRWFCPVDCGPPIEGSPILLFLPGVDGIGMGLFMHHKALGRIFEVRSMHVPFSDRTSFEGLLNFVEDMVKIEHSRCQDKPIYLLGHCFGGCLALSVAARNPNIDLIVLLTNPATSFDRSWLQLLLKTLRSSFCQMNFAFPSVLSLSIDGPLKLALENIDELTLQILDKFSTNFVSPLILLSYLVDNISNETISWKLKLLSLAADQANSHLHAIKAEVLVLSSCMASFLPNRDEGERLRKLLPKCKVYYFENRGHNILMENGVHLCSIIKGAGLYRHTKHHAYVTDFPPMTTTELAAADKMTKAVYLATSPVMFSTTEDGEIVRGLSGVPNDGPILIIGNHMLMGLDMMPLVLEFIREKRVALRSMAHPILFMNRRECSSEGHDFFDFVKLSGAVPATNRNLYRLLSEKSCVLLYPGGPHEALHQKGEQHKLLWPAQPEFVRMAAQFGATIVPFGVVGEDDICTHIGGVPLQGISNWYKDTNFSNKSSSTKAHSGIHKLITEVLFDYDDLMSNLFIRQMINQSNHGSESRDQELLFPCIRPKIPGRFYYLFGKPISLEGKMEVLKDKERAKEVYLNIKSEVESMISFLLKKREEDDYRSIFRRMQHEAAYGAASSSQMPTFDP</sequence>
<evidence type="ECO:0000256" key="3">
    <source>
        <dbReference type="ARBA" id="ARBA00023315"/>
    </source>
</evidence>
<organism evidence="6 7">
    <name type="scientific">Asparagus officinalis</name>
    <name type="common">Garden asparagus</name>
    <dbReference type="NCBI Taxonomy" id="4686"/>
    <lineage>
        <taxon>Eukaryota</taxon>
        <taxon>Viridiplantae</taxon>
        <taxon>Streptophyta</taxon>
        <taxon>Embryophyta</taxon>
        <taxon>Tracheophyta</taxon>
        <taxon>Spermatophyta</taxon>
        <taxon>Magnoliopsida</taxon>
        <taxon>Liliopsida</taxon>
        <taxon>Asparagales</taxon>
        <taxon>Asparagaceae</taxon>
        <taxon>Asparagoideae</taxon>
        <taxon>Asparagus</taxon>
    </lineage>
</organism>
<dbReference type="OMA" id="DICTHIG"/>
<evidence type="ECO:0000313" key="6">
    <source>
        <dbReference type="EMBL" id="ONK78621.1"/>
    </source>
</evidence>
<evidence type="ECO:0000259" key="5">
    <source>
        <dbReference type="Pfam" id="PF00561"/>
    </source>
</evidence>
<dbReference type="GO" id="GO:0004144">
    <property type="term" value="F:diacylglycerol O-acyltransferase activity"/>
    <property type="evidence" value="ECO:0007669"/>
    <property type="project" value="UniProtKB-ARBA"/>
</dbReference>
<name>A0A5P1FPK1_ASPOF</name>
<dbReference type="Gene3D" id="3.40.50.1820">
    <property type="entry name" value="alpha/beta hydrolase"/>
    <property type="match status" value="1"/>
</dbReference>
<dbReference type="Pfam" id="PF00561">
    <property type="entry name" value="Abhydrolase_1"/>
    <property type="match status" value="1"/>
</dbReference>
<dbReference type="EMBL" id="CM007382">
    <property type="protein sequence ID" value="ONK78621.1"/>
    <property type="molecule type" value="Genomic_DNA"/>
</dbReference>
<comment type="similarity">
    <text evidence="1">Belongs to the diacylglycerol acyltransferase family.</text>
</comment>
<evidence type="ECO:0000313" key="7">
    <source>
        <dbReference type="Proteomes" id="UP000243459"/>
    </source>
</evidence>
<dbReference type="PANTHER" id="PTHR22753:SF25">
    <property type="entry name" value="SERINE AMINOPEPTIDASE S33 DOMAIN-CONTAINING PROTEIN"/>
    <property type="match status" value="1"/>
</dbReference>
<evidence type="ECO:0000256" key="1">
    <source>
        <dbReference type="ARBA" id="ARBA00005420"/>
    </source>
</evidence>
<dbReference type="GO" id="GO:0016020">
    <property type="term" value="C:membrane"/>
    <property type="evidence" value="ECO:0007669"/>
    <property type="project" value="TreeGrafter"/>
</dbReference>
<dbReference type="Pfam" id="PF03982">
    <property type="entry name" value="DAGAT"/>
    <property type="match status" value="1"/>
</dbReference>
<keyword evidence="7" id="KW-1185">Reference proteome</keyword>
<keyword evidence="2" id="KW-0808">Transferase</keyword>
<feature type="region of interest" description="Disordered" evidence="4">
    <location>
        <begin position="1"/>
        <end position="23"/>
    </location>
</feature>
<keyword evidence="3" id="KW-0012">Acyltransferase</keyword>
<dbReference type="GO" id="GO:0019432">
    <property type="term" value="P:triglyceride biosynthetic process"/>
    <property type="evidence" value="ECO:0007669"/>
    <property type="project" value="UniProtKB-ARBA"/>
</dbReference>
<dbReference type="SUPFAM" id="SSF53474">
    <property type="entry name" value="alpha/beta-Hydrolases"/>
    <property type="match status" value="1"/>
</dbReference>
<dbReference type="Gramene" id="ONK78621">
    <property type="protein sequence ID" value="ONK78621"/>
    <property type="gene ID" value="A4U43_C02F20730"/>
</dbReference>
<protein>
    <recommendedName>
        <fullName evidence="5">AB hydrolase-1 domain-containing protein</fullName>
    </recommendedName>
</protein>
<accession>A0A5P1FPK1</accession>
<dbReference type="InterPro" id="IPR007130">
    <property type="entry name" value="DAGAT"/>
</dbReference>
<dbReference type="AlphaFoldDB" id="A0A5P1FPK1"/>
<dbReference type="PANTHER" id="PTHR22753">
    <property type="entry name" value="TRANSMEMBRANE PROTEIN 68"/>
    <property type="match status" value="1"/>
</dbReference>
<proteinExistence type="inferred from homology"/>
<dbReference type="Proteomes" id="UP000243459">
    <property type="component" value="Chromosome 2"/>
</dbReference>
<evidence type="ECO:0000256" key="4">
    <source>
        <dbReference type="SAM" id="MobiDB-lite"/>
    </source>
</evidence>
<reference evidence="7" key="1">
    <citation type="journal article" date="2017" name="Nat. Commun.">
        <title>The asparagus genome sheds light on the origin and evolution of a young Y chromosome.</title>
        <authorList>
            <person name="Harkess A."/>
            <person name="Zhou J."/>
            <person name="Xu C."/>
            <person name="Bowers J.E."/>
            <person name="Van der Hulst R."/>
            <person name="Ayyampalayam S."/>
            <person name="Mercati F."/>
            <person name="Riccardi P."/>
            <person name="McKain M.R."/>
            <person name="Kakrana A."/>
            <person name="Tang H."/>
            <person name="Ray J."/>
            <person name="Groenendijk J."/>
            <person name="Arikit S."/>
            <person name="Mathioni S.M."/>
            <person name="Nakano M."/>
            <person name="Shan H."/>
            <person name="Telgmann-Rauber A."/>
            <person name="Kanno A."/>
            <person name="Yue Z."/>
            <person name="Chen H."/>
            <person name="Li W."/>
            <person name="Chen Y."/>
            <person name="Xu X."/>
            <person name="Zhang Y."/>
            <person name="Luo S."/>
            <person name="Chen H."/>
            <person name="Gao J."/>
            <person name="Mao Z."/>
            <person name="Pires J.C."/>
            <person name="Luo M."/>
            <person name="Kudrna D."/>
            <person name="Wing R.A."/>
            <person name="Meyers B.C."/>
            <person name="Yi K."/>
            <person name="Kong H."/>
            <person name="Lavrijsen P."/>
            <person name="Sunseri F."/>
            <person name="Falavigna A."/>
            <person name="Ye Y."/>
            <person name="Leebens-Mack J.H."/>
            <person name="Chen G."/>
        </authorList>
    </citation>
    <scope>NUCLEOTIDE SEQUENCE [LARGE SCALE GENOMIC DNA]</scope>
    <source>
        <strain evidence="7">cv. DH0086</strain>
    </source>
</reference>
<gene>
    <name evidence="6" type="ORF">A4U43_C02F20730</name>
</gene>
<dbReference type="InterPro" id="IPR029058">
    <property type="entry name" value="AB_hydrolase_fold"/>
</dbReference>